<feature type="compositionally biased region" description="Polar residues" evidence="1">
    <location>
        <begin position="22"/>
        <end position="36"/>
    </location>
</feature>
<organism evidence="3 4">
    <name type="scientific">Blomia tropicalis</name>
    <name type="common">Mite</name>
    <dbReference type="NCBI Taxonomy" id="40697"/>
    <lineage>
        <taxon>Eukaryota</taxon>
        <taxon>Metazoa</taxon>
        <taxon>Ecdysozoa</taxon>
        <taxon>Arthropoda</taxon>
        <taxon>Chelicerata</taxon>
        <taxon>Arachnida</taxon>
        <taxon>Acari</taxon>
        <taxon>Acariformes</taxon>
        <taxon>Sarcoptiformes</taxon>
        <taxon>Astigmata</taxon>
        <taxon>Glycyphagoidea</taxon>
        <taxon>Echimyopodidae</taxon>
        <taxon>Blomia</taxon>
    </lineage>
</organism>
<dbReference type="AlphaFoldDB" id="A0A9Q0RKV1"/>
<gene>
    <name evidence="3" type="ORF">RDWZM_009281</name>
</gene>
<evidence type="ECO:0000256" key="1">
    <source>
        <dbReference type="SAM" id="MobiDB-lite"/>
    </source>
</evidence>
<dbReference type="EMBL" id="JAPWDV010000003">
    <property type="protein sequence ID" value="KAJ6218124.1"/>
    <property type="molecule type" value="Genomic_DNA"/>
</dbReference>
<name>A0A9Q0RKV1_BLOTA</name>
<comment type="caution">
    <text evidence="3">The sequence shown here is derived from an EMBL/GenBank/DDBJ whole genome shotgun (WGS) entry which is preliminary data.</text>
</comment>
<accession>A0A9Q0RKV1</accession>
<feature type="compositionally biased region" description="Low complexity" evidence="1">
    <location>
        <begin position="64"/>
        <end position="78"/>
    </location>
</feature>
<evidence type="ECO:0000256" key="2">
    <source>
        <dbReference type="SAM" id="Phobius"/>
    </source>
</evidence>
<keyword evidence="4" id="KW-1185">Reference proteome</keyword>
<feature type="region of interest" description="Disordered" evidence="1">
    <location>
        <begin position="52"/>
        <end position="83"/>
    </location>
</feature>
<feature type="region of interest" description="Disordered" evidence="1">
    <location>
        <begin position="1"/>
        <end position="36"/>
    </location>
</feature>
<feature type="compositionally biased region" description="Polar residues" evidence="1">
    <location>
        <begin position="1"/>
        <end position="13"/>
    </location>
</feature>
<keyword evidence="2" id="KW-0472">Membrane</keyword>
<feature type="transmembrane region" description="Helical" evidence="2">
    <location>
        <begin position="104"/>
        <end position="121"/>
    </location>
</feature>
<evidence type="ECO:0000313" key="4">
    <source>
        <dbReference type="Proteomes" id="UP001142055"/>
    </source>
</evidence>
<reference evidence="3" key="1">
    <citation type="submission" date="2022-12" db="EMBL/GenBank/DDBJ databases">
        <title>Genome assemblies of Blomia tropicalis.</title>
        <authorList>
            <person name="Cui Y."/>
        </authorList>
    </citation>
    <scope>NUCLEOTIDE SEQUENCE</scope>
    <source>
        <tissue evidence="3">Adult mites</tissue>
    </source>
</reference>
<keyword evidence="2" id="KW-1133">Transmembrane helix</keyword>
<proteinExistence type="predicted"/>
<dbReference type="Proteomes" id="UP001142055">
    <property type="component" value="Chromosome 3"/>
</dbReference>
<sequence length="122" mass="13546">METSSNEASLPTSDSDEHDSDSYTNEAPIASTNESDYYSGPTKVCRVALTQPPCPRTGVNQSPNELNINSNGNNNNNNSDPMKQSLLADYWNELNREISLLDTTGQWILIVYLTLLVMIVLY</sequence>
<keyword evidence="2" id="KW-0812">Transmembrane</keyword>
<evidence type="ECO:0000313" key="3">
    <source>
        <dbReference type="EMBL" id="KAJ6218124.1"/>
    </source>
</evidence>
<protein>
    <submittedName>
        <fullName evidence="3">Uncharacterized protein</fullName>
    </submittedName>
</protein>